<gene>
    <name evidence="6" type="ORF">WDU96_03150</name>
</gene>
<keyword evidence="3" id="KW-0378">Hydrolase</keyword>
<accession>A0ABU8LQQ4</accession>
<reference evidence="6 7" key="1">
    <citation type="submission" date="2024-02" db="EMBL/GenBank/DDBJ databases">
        <authorList>
            <person name="Saticioglu I.B."/>
        </authorList>
    </citation>
    <scope>NUCLEOTIDE SEQUENCE [LARGE SCALE GENOMIC DNA]</scope>
    <source>
        <strain evidence="6 7">Mu-86</strain>
    </source>
</reference>
<keyword evidence="2" id="KW-0479">Metal-binding</keyword>
<feature type="domain" description="Sulfatase N-terminal" evidence="5">
    <location>
        <begin position="4"/>
        <end position="283"/>
    </location>
</feature>
<keyword evidence="4" id="KW-0106">Calcium</keyword>
<dbReference type="Pfam" id="PF00884">
    <property type="entry name" value="Sulfatase"/>
    <property type="match status" value="1"/>
</dbReference>
<dbReference type="InterPro" id="IPR000917">
    <property type="entry name" value="Sulfatase_N"/>
</dbReference>
<keyword evidence="7" id="KW-1185">Reference proteome</keyword>
<dbReference type="InterPro" id="IPR017850">
    <property type="entry name" value="Alkaline_phosphatase_core_sf"/>
</dbReference>
<dbReference type="PROSITE" id="PS00523">
    <property type="entry name" value="SULFATASE_1"/>
    <property type="match status" value="1"/>
</dbReference>
<sequence>MARPNFLFISTHDINPHLGCYAGVWPGAEEAVTPRLDALAAEGVRFDSALAAAPVCAPARSAIFTGVYPTAAGTMHMRANAVPPPEVQLVPEILRRAGYFATNNWFTDFQFDVPPTAFDYCGDNAHWRDRPDPQTPFFAAFHSLITHESKLYEDGARLVDVLSQVAPDARRDAAEVTLPPYYPDLPEFRTAWANYLNLISAMDQWVGRLVDDLAADGLSENTVVIFWSDHGIGMPGGKRWAAEAGLRVPLIVRWPAAIAGGQVRTDVVETMDLAATILEIAGVKVPENMDSAPLISSAGAALVSDGLAFGARDRMMDDEDTSRTVRDDRYRYIRHMHPDRSPMQFGKYPDQFPPTQRLRMMKYAEARQVADGELPSLLTEPQRRLVATTKEPEEFYDLVNDPHQTTNLIADPTVTDHVSRLREQLDQWMRGTGDLGLKDELDLIRAWSPGGVRPQTDTPEVEMQEGMLRATSTTEGASIGWTKNEPDLRPPQQFEARLGRRIQLDLPWNVYTDPIPQDDGPVWFRAWRLGFEPSETVRIG</sequence>
<evidence type="ECO:0000259" key="5">
    <source>
        <dbReference type="Pfam" id="PF00884"/>
    </source>
</evidence>
<dbReference type="SUPFAM" id="SSF53649">
    <property type="entry name" value="Alkaline phosphatase-like"/>
    <property type="match status" value="1"/>
</dbReference>
<evidence type="ECO:0000256" key="2">
    <source>
        <dbReference type="ARBA" id="ARBA00022723"/>
    </source>
</evidence>
<dbReference type="Gene3D" id="3.40.720.10">
    <property type="entry name" value="Alkaline Phosphatase, subunit A"/>
    <property type="match status" value="1"/>
</dbReference>
<dbReference type="InterPro" id="IPR024607">
    <property type="entry name" value="Sulfatase_CS"/>
</dbReference>
<comment type="caution">
    <text evidence="6">The sequence shown here is derived from an EMBL/GenBank/DDBJ whole genome shotgun (WGS) entry which is preliminary data.</text>
</comment>
<evidence type="ECO:0000256" key="4">
    <source>
        <dbReference type="ARBA" id="ARBA00022837"/>
    </source>
</evidence>
<dbReference type="InterPro" id="IPR050738">
    <property type="entry name" value="Sulfatase"/>
</dbReference>
<evidence type="ECO:0000313" key="7">
    <source>
        <dbReference type="Proteomes" id="UP001368654"/>
    </source>
</evidence>
<comment type="similarity">
    <text evidence="1">Belongs to the sulfatase family.</text>
</comment>
<name>A0ABU8LQQ4_9MICO</name>
<evidence type="ECO:0000313" key="6">
    <source>
        <dbReference type="EMBL" id="MEJ1154596.1"/>
    </source>
</evidence>
<evidence type="ECO:0000256" key="1">
    <source>
        <dbReference type="ARBA" id="ARBA00008779"/>
    </source>
</evidence>
<dbReference type="CDD" id="cd16027">
    <property type="entry name" value="SGSH"/>
    <property type="match status" value="1"/>
</dbReference>
<organism evidence="6 7">
    <name type="scientific">Microbacterium marmarense</name>
    <dbReference type="NCBI Taxonomy" id="3122051"/>
    <lineage>
        <taxon>Bacteria</taxon>
        <taxon>Bacillati</taxon>
        <taxon>Actinomycetota</taxon>
        <taxon>Actinomycetes</taxon>
        <taxon>Micrococcales</taxon>
        <taxon>Microbacteriaceae</taxon>
        <taxon>Microbacterium</taxon>
    </lineage>
</organism>
<dbReference type="PANTHER" id="PTHR42693">
    <property type="entry name" value="ARYLSULFATASE FAMILY MEMBER"/>
    <property type="match status" value="1"/>
</dbReference>
<dbReference type="Proteomes" id="UP001368654">
    <property type="component" value="Unassembled WGS sequence"/>
</dbReference>
<protein>
    <submittedName>
        <fullName evidence="6">Sulfatase</fullName>
    </submittedName>
</protein>
<dbReference type="RefSeq" id="WP_337337030.1">
    <property type="nucleotide sequence ID" value="NZ_JBBDGL010000001.1"/>
</dbReference>
<evidence type="ECO:0000256" key="3">
    <source>
        <dbReference type="ARBA" id="ARBA00022801"/>
    </source>
</evidence>
<dbReference type="EMBL" id="JBBDGL010000001">
    <property type="protein sequence ID" value="MEJ1154596.1"/>
    <property type="molecule type" value="Genomic_DNA"/>
</dbReference>
<proteinExistence type="inferred from homology"/>
<dbReference type="PANTHER" id="PTHR42693:SF53">
    <property type="entry name" value="ENDO-4-O-SULFATASE"/>
    <property type="match status" value="1"/>
</dbReference>